<evidence type="ECO:0000256" key="2">
    <source>
        <dbReference type="SAM" id="Phobius"/>
    </source>
</evidence>
<sequence length="315" mass="35554">MFSNEAKLLSKGLIGQFFYWMRYVLCALPLCSTFFCIYWAIISGSKDFTNISGYAMLSLNIIEIILSACSFVIILFAVLSILSNMEKLLTYIYGAITMIAFIIGFILLAYGSESKSLTYLSNFNALCGAPNDSQLVFPTPGPTPQPTPQITDEISTSDSLSFTDTPNTQVNNANLLEESISEQFSHDFTESYSDNPETTPPQTEASFCSKYWTTWSRKRYIRARTNDSYHAFSGILSPWIISFFIEMVLIYFITPHQKKPPMQDHANVLIHEEEHSLQGETQMNGNDNDINNGIDPIFRDEVRSSEEESISDDLP</sequence>
<evidence type="ECO:0000256" key="1">
    <source>
        <dbReference type="SAM" id="MobiDB-lite"/>
    </source>
</evidence>
<dbReference type="EMBL" id="MLAK01001021">
    <property type="protein sequence ID" value="OHS99154.1"/>
    <property type="molecule type" value="Genomic_DNA"/>
</dbReference>
<feature type="compositionally biased region" description="Low complexity" evidence="1">
    <location>
        <begin position="284"/>
        <end position="295"/>
    </location>
</feature>
<proteinExistence type="predicted"/>
<feature type="transmembrane region" description="Helical" evidence="2">
    <location>
        <begin position="229"/>
        <end position="253"/>
    </location>
</feature>
<dbReference type="GeneID" id="94844380"/>
<feature type="transmembrane region" description="Helical" evidence="2">
    <location>
        <begin position="88"/>
        <end position="110"/>
    </location>
</feature>
<dbReference type="RefSeq" id="XP_068352291.1">
    <property type="nucleotide sequence ID" value="XM_068509676.1"/>
</dbReference>
<keyword evidence="2" id="KW-1133">Transmembrane helix</keyword>
<feature type="transmembrane region" description="Helical" evidence="2">
    <location>
        <begin position="54"/>
        <end position="82"/>
    </location>
</feature>
<protein>
    <submittedName>
        <fullName evidence="3">Uncharacterized protein</fullName>
    </submittedName>
</protein>
<name>A0A1J4JJ32_9EUKA</name>
<keyword evidence="4" id="KW-1185">Reference proteome</keyword>
<accession>A0A1J4JJ32</accession>
<comment type="caution">
    <text evidence="3">The sequence shown here is derived from an EMBL/GenBank/DDBJ whole genome shotgun (WGS) entry which is preliminary data.</text>
</comment>
<dbReference type="VEuPathDB" id="TrichDB:TRFO_34470"/>
<feature type="transmembrane region" description="Helical" evidence="2">
    <location>
        <begin position="20"/>
        <end position="42"/>
    </location>
</feature>
<reference evidence="3" key="1">
    <citation type="submission" date="2016-10" db="EMBL/GenBank/DDBJ databases">
        <authorList>
            <person name="Benchimol M."/>
            <person name="Almeida L.G."/>
            <person name="Vasconcelos A.T."/>
            <person name="Perreira-Neves A."/>
            <person name="Rosa I.A."/>
            <person name="Tasca T."/>
            <person name="Bogo M.R."/>
            <person name="de Souza W."/>
        </authorList>
    </citation>
    <scope>NUCLEOTIDE SEQUENCE [LARGE SCALE GENOMIC DNA]</scope>
    <source>
        <strain evidence="3">K</strain>
    </source>
</reference>
<dbReference type="AlphaFoldDB" id="A0A1J4JJ32"/>
<evidence type="ECO:0000313" key="4">
    <source>
        <dbReference type="Proteomes" id="UP000179807"/>
    </source>
</evidence>
<keyword evidence="2" id="KW-0812">Transmembrane</keyword>
<feature type="compositionally biased region" description="Basic and acidic residues" evidence="1">
    <location>
        <begin position="297"/>
        <end position="306"/>
    </location>
</feature>
<dbReference type="Proteomes" id="UP000179807">
    <property type="component" value="Unassembled WGS sequence"/>
</dbReference>
<organism evidence="3 4">
    <name type="scientific">Tritrichomonas foetus</name>
    <dbReference type="NCBI Taxonomy" id="1144522"/>
    <lineage>
        <taxon>Eukaryota</taxon>
        <taxon>Metamonada</taxon>
        <taxon>Parabasalia</taxon>
        <taxon>Tritrichomonadida</taxon>
        <taxon>Tritrichomonadidae</taxon>
        <taxon>Tritrichomonas</taxon>
    </lineage>
</organism>
<keyword evidence="2" id="KW-0472">Membrane</keyword>
<evidence type="ECO:0000313" key="3">
    <source>
        <dbReference type="EMBL" id="OHS99154.1"/>
    </source>
</evidence>
<gene>
    <name evidence="3" type="ORF">TRFO_34470</name>
</gene>
<feature type="region of interest" description="Disordered" evidence="1">
    <location>
        <begin position="277"/>
        <end position="315"/>
    </location>
</feature>